<dbReference type="EC" id="5.2.1.8" evidence="5"/>
<evidence type="ECO:0000256" key="4">
    <source>
        <dbReference type="PROSITE-ProRule" id="PRU00277"/>
    </source>
</evidence>
<evidence type="ECO:0000256" key="3">
    <source>
        <dbReference type="ARBA" id="ARBA00023110"/>
    </source>
</evidence>
<feature type="domain" description="PPIase FKBP-type" evidence="6">
    <location>
        <begin position="227"/>
        <end position="312"/>
    </location>
</feature>
<dbReference type="PANTHER" id="PTHR46046:SF5">
    <property type="entry name" value="PEPTIDYLPROLYL ISOMERASE"/>
    <property type="match status" value="1"/>
</dbReference>
<dbReference type="AlphaFoldDB" id="A0A372NMZ8"/>
<keyword evidence="2" id="KW-0677">Repeat</keyword>
<organism evidence="7 8">
    <name type="scientific">Mucilaginibacter conchicola</name>
    <dbReference type="NCBI Taxonomy" id="2303333"/>
    <lineage>
        <taxon>Bacteria</taxon>
        <taxon>Pseudomonadati</taxon>
        <taxon>Bacteroidota</taxon>
        <taxon>Sphingobacteriia</taxon>
        <taxon>Sphingobacteriales</taxon>
        <taxon>Sphingobacteriaceae</taxon>
        <taxon>Mucilaginibacter</taxon>
    </lineage>
</organism>
<proteinExistence type="inferred from homology"/>
<dbReference type="Pfam" id="PF00254">
    <property type="entry name" value="FKBP_C"/>
    <property type="match status" value="1"/>
</dbReference>
<keyword evidence="4 5" id="KW-0413">Isomerase</keyword>
<comment type="caution">
    <text evidence="7">The sequence shown here is derived from an EMBL/GenBank/DDBJ whole genome shotgun (WGS) entry which is preliminary data.</text>
</comment>
<reference evidence="7 8" key="1">
    <citation type="submission" date="2018-08" db="EMBL/GenBank/DDBJ databases">
        <title>Mucilaginibacter sp. MYSH2.</title>
        <authorList>
            <person name="Seo T."/>
        </authorList>
    </citation>
    <scope>NUCLEOTIDE SEQUENCE [LARGE SCALE GENOMIC DNA]</scope>
    <source>
        <strain evidence="7 8">MYSH2</strain>
    </source>
</reference>
<dbReference type="Proteomes" id="UP000264217">
    <property type="component" value="Unassembled WGS sequence"/>
</dbReference>
<evidence type="ECO:0000313" key="8">
    <source>
        <dbReference type="Proteomes" id="UP000264217"/>
    </source>
</evidence>
<keyword evidence="8" id="KW-1185">Reference proteome</keyword>
<comment type="catalytic activity">
    <reaction evidence="1 4 5">
        <text>[protein]-peptidylproline (omega=180) = [protein]-peptidylproline (omega=0)</text>
        <dbReference type="Rhea" id="RHEA:16237"/>
        <dbReference type="Rhea" id="RHEA-COMP:10747"/>
        <dbReference type="Rhea" id="RHEA-COMP:10748"/>
        <dbReference type="ChEBI" id="CHEBI:83833"/>
        <dbReference type="ChEBI" id="CHEBI:83834"/>
        <dbReference type="EC" id="5.2.1.8"/>
    </reaction>
</comment>
<dbReference type="InterPro" id="IPR051989">
    <property type="entry name" value="FKBP-like_isomerase"/>
</dbReference>
<gene>
    <name evidence="7" type="ORF">D0C36_21225</name>
</gene>
<dbReference type="InterPro" id="IPR046357">
    <property type="entry name" value="PPIase_dom_sf"/>
</dbReference>
<accession>A0A372NMZ8</accession>
<sequence>MKQRIFTLLLFAFAGLTACRKNDDNQPDIKQYDDAQIQTYMSANGLTGFTKDETQIADGATGIYYKIINPGNPSTGPDSLKYSDKISIVYTLKSMDGKYVATDTILNHFDDYLGHFVNSSYPQGLQLAIHDLLKYPGGSMRVLVPSRLAYGVRGFGVGSVTSSGRIAGNQSLDYYVHVIKDQAQYDDESINKYFAANSLSGYTKDPLGYYYKINTQGTGTIGDIGDYSNVELTYVGSMLNGTEFDNAAKTTATTMTPFGTIDGFKDVLTKHCTTGTSISVFIPSAIGYGRFQYSAIPPNSVLHFEMQITSVTQP</sequence>
<name>A0A372NMZ8_9SPHI</name>
<dbReference type="EMBL" id="QWDC01000004">
    <property type="protein sequence ID" value="RFZ90321.1"/>
    <property type="molecule type" value="Genomic_DNA"/>
</dbReference>
<dbReference type="PROSITE" id="PS50059">
    <property type="entry name" value="FKBP_PPIASE"/>
    <property type="match status" value="1"/>
</dbReference>
<dbReference type="Gene3D" id="3.10.50.40">
    <property type="match status" value="2"/>
</dbReference>
<dbReference type="OrthoDB" id="669809at2"/>
<evidence type="ECO:0000256" key="5">
    <source>
        <dbReference type="RuleBase" id="RU003915"/>
    </source>
</evidence>
<dbReference type="PANTHER" id="PTHR46046">
    <property type="entry name" value="PEPTIDYLPROLYL ISOMERASE"/>
    <property type="match status" value="1"/>
</dbReference>
<dbReference type="GO" id="GO:0003755">
    <property type="term" value="F:peptidyl-prolyl cis-trans isomerase activity"/>
    <property type="evidence" value="ECO:0007669"/>
    <property type="project" value="UniProtKB-UniRule"/>
</dbReference>
<keyword evidence="3 4" id="KW-0697">Rotamase</keyword>
<evidence type="ECO:0000313" key="7">
    <source>
        <dbReference type="EMBL" id="RFZ90321.1"/>
    </source>
</evidence>
<dbReference type="RefSeq" id="WP_117393735.1">
    <property type="nucleotide sequence ID" value="NZ_QWDC01000004.1"/>
</dbReference>
<protein>
    <recommendedName>
        <fullName evidence="5">Peptidyl-prolyl cis-trans isomerase</fullName>
        <ecNumber evidence="5">5.2.1.8</ecNumber>
    </recommendedName>
</protein>
<comment type="similarity">
    <text evidence="5">Belongs to the FKBP-type PPIase family.</text>
</comment>
<evidence type="ECO:0000259" key="6">
    <source>
        <dbReference type="PROSITE" id="PS50059"/>
    </source>
</evidence>
<dbReference type="PROSITE" id="PS51257">
    <property type="entry name" value="PROKAR_LIPOPROTEIN"/>
    <property type="match status" value="1"/>
</dbReference>
<evidence type="ECO:0000256" key="2">
    <source>
        <dbReference type="ARBA" id="ARBA00022737"/>
    </source>
</evidence>
<evidence type="ECO:0000256" key="1">
    <source>
        <dbReference type="ARBA" id="ARBA00000971"/>
    </source>
</evidence>
<dbReference type="InterPro" id="IPR001179">
    <property type="entry name" value="PPIase_FKBP_dom"/>
</dbReference>
<dbReference type="SUPFAM" id="SSF54534">
    <property type="entry name" value="FKBP-like"/>
    <property type="match status" value="2"/>
</dbReference>